<comment type="caution">
    <text evidence="1">The sequence shown here is derived from an EMBL/GenBank/DDBJ whole genome shotgun (WGS) entry which is preliminary data.</text>
</comment>
<dbReference type="EMBL" id="JAPQKN010000003">
    <property type="protein sequence ID" value="KAJ5166663.1"/>
    <property type="molecule type" value="Genomic_DNA"/>
</dbReference>
<organism evidence="1 2">
    <name type="scientific">Penicillium canariense</name>
    <dbReference type="NCBI Taxonomy" id="189055"/>
    <lineage>
        <taxon>Eukaryota</taxon>
        <taxon>Fungi</taxon>
        <taxon>Dikarya</taxon>
        <taxon>Ascomycota</taxon>
        <taxon>Pezizomycotina</taxon>
        <taxon>Eurotiomycetes</taxon>
        <taxon>Eurotiomycetidae</taxon>
        <taxon>Eurotiales</taxon>
        <taxon>Aspergillaceae</taxon>
        <taxon>Penicillium</taxon>
    </lineage>
</organism>
<dbReference type="AlphaFoldDB" id="A0A9W9I4P1"/>
<dbReference type="RefSeq" id="XP_056543124.1">
    <property type="nucleotide sequence ID" value="XM_056687569.1"/>
</dbReference>
<dbReference type="OrthoDB" id="4369863at2759"/>
<sequence>MVNLAIADGSHDALHSIMNATVWGSLGAMNQRNFVAAWTKANIDAAHERYASSHSADYNSFEAANNAQMDLGSSPPSSNAIDTILEVGCHECFQFFVRQGIITGQGYDHTGTSYLYQALENNHSVLANVILNFFPVTSLLAPDWAVRTGTTILETLAGEPILARIWINKVLESPVDALPNNGDLRHMIDADILLKFAYWIDPDTADKFNAVNINIGAGLDSDLGSVWTVLITDNVPGDCNPFRYQLMMWMNQHPFPPNPHHPDGTLINYPCLPGHGQYLARGHWPPWLVALHVGDRAAASIIASSPFVNPLIEGRSIPPRGTPPGMGVFGPWRSIGYGSLEHINEKGLQMLSQWVRRGTDAFTQNQDCRAYTDLLEELLRSVSRKINYIVNVAPQPAGLSAKRWKNRKTRRRQEFLRIGAQMIRVILDEGIREVRPDSVRQSGDDEYYRTMAESAHYQQWVNDMKQRRTPAFRYVLSLVHQLTRRAGMYARGTRHDPPSLMDTAP</sequence>
<evidence type="ECO:0000313" key="1">
    <source>
        <dbReference type="EMBL" id="KAJ5166663.1"/>
    </source>
</evidence>
<evidence type="ECO:0000313" key="2">
    <source>
        <dbReference type="Proteomes" id="UP001149163"/>
    </source>
</evidence>
<reference evidence="1" key="2">
    <citation type="journal article" date="2023" name="IMA Fungus">
        <title>Comparative genomic study of the Penicillium genus elucidates a diverse pangenome and 15 lateral gene transfer events.</title>
        <authorList>
            <person name="Petersen C."/>
            <person name="Sorensen T."/>
            <person name="Nielsen M.R."/>
            <person name="Sondergaard T.E."/>
            <person name="Sorensen J.L."/>
            <person name="Fitzpatrick D.A."/>
            <person name="Frisvad J.C."/>
            <person name="Nielsen K.L."/>
        </authorList>
    </citation>
    <scope>NUCLEOTIDE SEQUENCE</scope>
    <source>
        <strain evidence="1">IBT 26290</strain>
    </source>
</reference>
<dbReference type="Proteomes" id="UP001149163">
    <property type="component" value="Unassembled WGS sequence"/>
</dbReference>
<gene>
    <name evidence="1" type="ORF">N7482_005444</name>
</gene>
<name>A0A9W9I4P1_9EURO</name>
<proteinExistence type="predicted"/>
<reference evidence="1" key="1">
    <citation type="submission" date="2022-11" db="EMBL/GenBank/DDBJ databases">
        <authorList>
            <person name="Petersen C."/>
        </authorList>
    </citation>
    <scope>NUCLEOTIDE SEQUENCE</scope>
    <source>
        <strain evidence="1">IBT 26290</strain>
    </source>
</reference>
<accession>A0A9W9I4P1</accession>
<protein>
    <submittedName>
        <fullName evidence="1">Uncharacterized protein</fullName>
    </submittedName>
</protein>
<dbReference type="GeneID" id="81426745"/>
<keyword evidence="2" id="KW-1185">Reference proteome</keyword>